<feature type="domain" description="Glucose/Sorbosone dehydrogenase" evidence="2">
    <location>
        <begin position="35"/>
        <end position="374"/>
    </location>
</feature>
<protein>
    <submittedName>
        <fullName evidence="4">T9SS type A sorting domain-containing protein</fullName>
    </submittedName>
</protein>
<gene>
    <name evidence="4" type="ORF">GXP67_18240</name>
</gene>
<organism evidence="4 5">
    <name type="scientific">Rhodocytophaga rosea</name>
    <dbReference type="NCBI Taxonomy" id="2704465"/>
    <lineage>
        <taxon>Bacteria</taxon>
        <taxon>Pseudomonadati</taxon>
        <taxon>Bacteroidota</taxon>
        <taxon>Cytophagia</taxon>
        <taxon>Cytophagales</taxon>
        <taxon>Rhodocytophagaceae</taxon>
        <taxon>Rhodocytophaga</taxon>
    </lineage>
</organism>
<dbReference type="Proteomes" id="UP000480178">
    <property type="component" value="Chromosome"/>
</dbReference>
<dbReference type="NCBIfam" id="TIGR04183">
    <property type="entry name" value="Por_Secre_tail"/>
    <property type="match status" value="1"/>
</dbReference>
<feature type="chain" id="PRO_5025641946" evidence="1">
    <location>
        <begin position="21"/>
        <end position="747"/>
    </location>
</feature>
<dbReference type="Pfam" id="PF07995">
    <property type="entry name" value="GSDH"/>
    <property type="match status" value="1"/>
</dbReference>
<dbReference type="InterPro" id="IPR012938">
    <property type="entry name" value="Glc/Sorbosone_DH"/>
</dbReference>
<evidence type="ECO:0000313" key="5">
    <source>
        <dbReference type="Proteomes" id="UP000480178"/>
    </source>
</evidence>
<evidence type="ECO:0000259" key="2">
    <source>
        <dbReference type="Pfam" id="PF07995"/>
    </source>
</evidence>
<dbReference type="PANTHER" id="PTHR19328:SF75">
    <property type="entry name" value="ALDOSE SUGAR DEHYDROGENASE YLII"/>
    <property type="match status" value="1"/>
</dbReference>
<dbReference type="KEGG" id="rhoz:GXP67_18240"/>
<evidence type="ECO:0000313" key="4">
    <source>
        <dbReference type="EMBL" id="QHT68443.1"/>
    </source>
</evidence>
<dbReference type="InterPro" id="IPR011042">
    <property type="entry name" value="6-blade_b-propeller_TolB-like"/>
</dbReference>
<dbReference type="AlphaFoldDB" id="A0A6C0GLB3"/>
<feature type="domain" description="Secretion system C-terminal sorting" evidence="3">
    <location>
        <begin position="673"/>
        <end position="740"/>
    </location>
</feature>
<dbReference type="Gene3D" id="2.60.40.10">
    <property type="entry name" value="Immunoglobulins"/>
    <property type="match status" value="3"/>
</dbReference>
<evidence type="ECO:0000259" key="3">
    <source>
        <dbReference type="Pfam" id="PF18962"/>
    </source>
</evidence>
<dbReference type="Pfam" id="PF18962">
    <property type="entry name" value="Por_Secre_tail"/>
    <property type="match status" value="1"/>
</dbReference>
<dbReference type="EMBL" id="CP048222">
    <property type="protein sequence ID" value="QHT68443.1"/>
    <property type="molecule type" value="Genomic_DNA"/>
</dbReference>
<evidence type="ECO:0000256" key="1">
    <source>
        <dbReference type="SAM" id="SignalP"/>
    </source>
</evidence>
<dbReference type="PANTHER" id="PTHR19328">
    <property type="entry name" value="HEDGEHOG-INTERACTING PROTEIN"/>
    <property type="match status" value="1"/>
</dbReference>
<dbReference type="InterPro" id="IPR026444">
    <property type="entry name" value="Secre_tail"/>
</dbReference>
<reference evidence="4 5" key="1">
    <citation type="submission" date="2020-01" db="EMBL/GenBank/DDBJ databases">
        <authorList>
            <person name="Kim M.K."/>
        </authorList>
    </citation>
    <scope>NUCLEOTIDE SEQUENCE [LARGE SCALE GENOMIC DNA]</scope>
    <source>
        <strain evidence="4 5">172606-1</strain>
    </source>
</reference>
<name>A0A6C0GLB3_9BACT</name>
<dbReference type="RefSeq" id="WP_162444455.1">
    <property type="nucleotide sequence ID" value="NZ_CP048222.1"/>
</dbReference>
<proteinExistence type="predicted"/>
<keyword evidence="5" id="KW-1185">Reference proteome</keyword>
<feature type="signal peptide" evidence="1">
    <location>
        <begin position="1"/>
        <end position="20"/>
    </location>
</feature>
<dbReference type="InterPro" id="IPR013783">
    <property type="entry name" value="Ig-like_fold"/>
</dbReference>
<sequence length="747" mass="80759">MRKYLLLLFTCISFYHALQAQLVMKDAFPALTFPQPVELTGAGDGSNRLFVVSQTGVIYVMPNSASATSTVFLNMTNRVLTGGERGLLGLAFHPAYRQNGYFYVSYNRTPNSARVISRFKVSPTNPNVADPASELIVLTYPQPYSNHNGGKIAFGKDGYLYISTGDGGSSGDPNNYAQNLTVLLGKMLRIDINRTSPGLNYAIPADNPLIAVPGVRKEIYAYGLRNPWKFSVDPVTGLIVLGDVGQGQREEINVIIKGGNYGWRLKEGSLCYNPAPNTDCSSYTNLIPPVYEYDRTQGSSVTGGYVYRGKIPYLYGKYIYGDFGSGNIWVGSANFADSTISNNLLQKFPGQISSFGEDDQRELYVCNYSNGKIYKITDEATIISYLVSPANGATGITSPAYVANSVPGATSYTIELNTNATFTGTALVQTSASRIINFTNLALGQTYYARVKTNLSPNWGRTTTFTTGTAESYAYLASPSNGTTGVTSPAYVANSVPGATSYTIELNTNATFTGTALVQTSASRIINFTNLALGQTYYARVKTNLSPNWGRTTTFTTGTAESYAYLASPSNGTTGVTSPAYVANSVPGATSYTIELNTNATFTGTALVQTSASRIINFTNLALGQTYYARVKTNLSPNWGRTTSFTTAGSSIARIASEEEVVNQAYGYQHQRVYPNPFTGYINLQVDTQLEPVTIRIANLQGIVVYEATGAFSNEEIKLGETLPAGTYILQVFGDKKISTYRIVKVN</sequence>
<dbReference type="Gene3D" id="2.120.10.30">
    <property type="entry name" value="TolB, C-terminal domain"/>
    <property type="match status" value="1"/>
</dbReference>
<dbReference type="SUPFAM" id="SSF50952">
    <property type="entry name" value="Soluble quinoprotein glucose dehydrogenase"/>
    <property type="match status" value="1"/>
</dbReference>
<accession>A0A6C0GLB3</accession>
<keyword evidence="1" id="KW-0732">Signal</keyword>
<dbReference type="InterPro" id="IPR011041">
    <property type="entry name" value="Quinoprot_gluc/sorb_DH_b-prop"/>
</dbReference>